<dbReference type="Pfam" id="PF13202">
    <property type="entry name" value="EF-hand_5"/>
    <property type="match status" value="3"/>
</dbReference>
<comment type="caution">
    <text evidence="4">The sequence shown here is derived from an EMBL/GenBank/DDBJ whole genome shotgun (WGS) entry which is preliminary data.</text>
</comment>
<evidence type="ECO:0000259" key="3">
    <source>
        <dbReference type="PROSITE" id="PS50222"/>
    </source>
</evidence>
<protein>
    <recommendedName>
        <fullName evidence="3">EF-hand domain-containing protein</fullName>
    </recommendedName>
</protein>
<feature type="chain" id="PRO_5047143583" description="EF-hand domain-containing protein" evidence="2">
    <location>
        <begin position="23"/>
        <end position="180"/>
    </location>
</feature>
<keyword evidence="5" id="KW-1185">Reference proteome</keyword>
<feature type="signal peptide" evidence="2">
    <location>
        <begin position="1"/>
        <end position="22"/>
    </location>
</feature>
<dbReference type="PROSITE" id="PS00018">
    <property type="entry name" value="EF_HAND_1"/>
    <property type="match status" value="2"/>
</dbReference>
<evidence type="ECO:0000313" key="4">
    <source>
        <dbReference type="EMBL" id="MES1929870.1"/>
    </source>
</evidence>
<accession>A0ABV2B1V0</accession>
<dbReference type="SUPFAM" id="SSF47473">
    <property type="entry name" value="EF-hand"/>
    <property type="match status" value="1"/>
</dbReference>
<dbReference type="EMBL" id="APND01000003">
    <property type="protein sequence ID" value="MES1929870.1"/>
    <property type="molecule type" value="Genomic_DNA"/>
</dbReference>
<organism evidence="4 5">
    <name type="scientific">Salinisphaera dokdonensis CL-ES53</name>
    <dbReference type="NCBI Taxonomy" id="1304272"/>
    <lineage>
        <taxon>Bacteria</taxon>
        <taxon>Pseudomonadati</taxon>
        <taxon>Pseudomonadota</taxon>
        <taxon>Gammaproteobacteria</taxon>
        <taxon>Salinisphaerales</taxon>
        <taxon>Salinisphaeraceae</taxon>
        <taxon>Salinisphaera</taxon>
    </lineage>
</organism>
<feature type="region of interest" description="Disordered" evidence="1">
    <location>
        <begin position="83"/>
        <end position="180"/>
    </location>
</feature>
<dbReference type="SMART" id="SM00054">
    <property type="entry name" value="EFh"/>
    <property type="match status" value="3"/>
</dbReference>
<proteinExistence type="predicted"/>
<dbReference type="InterPro" id="IPR002048">
    <property type="entry name" value="EF_hand_dom"/>
</dbReference>
<evidence type="ECO:0000256" key="2">
    <source>
        <dbReference type="SAM" id="SignalP"/>
    </source>
</evidence>
<name>A0ABV2B1V0_9GAMM</name>
<dbReference type="InterPro" id="IPR011992">
    <property type="entry name" value="EF-hand-dom_pair"/>
</dbReference>
<reference evidence="4 5" key="1">
    <citation type="submission" date="2013-03" db="EMBL/GenBank/DDBJ databases">
        <title>Salinisphaera dokdonensis CL-ES53 Genome Sequencing.</title>
        <authorList>
            <person name="Li C."/>
            <person name="Lai Q."/>
            <person name="Shao Z."/>
        </authorList>
    </citation>
    <scope>NUCLEOTIDE SEQUENCE [LARGE SCALE GENOMIC DNA]</scope>
    <source>
        <strain evidence="4 5">CL-ES53</strain>
    </source>
</reference>
<feature type="compositionally biased region" description="Basic and acidic residues" evidence="1">
    <location>
        <begin position="160"/>
        <end position="180"/>
    </location>
</feature>
<dbReference type="Proteomes" id="UP001460888">
    <property type="component" value="Unassembled WGS sequence"/>
</dbReference>
<dbReference type="Gene3D" id="1.10.238.10">
    <property type="entry name" value="EF-hand"/>
    <property type="match status" value="2"/>
</dbReference>
<feature type="compositionally biased region" description="Basic residues" evidence="1">
    <location>
        <begin position="108"/>
        <end position="122"/>
    </location>
</feature>
<dbReference type="PROSITE" id="PS50222">
    <property type="entry name" value="EF_HAND_2"/>
    <property type="match status" value="2"/>
</dbReference>
<dbReference type="InterPro" id="IPR018247">
    <property type="entry name" value="EF_Hand_1_Ca_BS"/>
</dbReference>
<gene>
    <name evidence="4" type="ORF">SADO_11459</name>
</gene>
<evidence type="ECO:0000256" key="1">
    <source>
        <dbReference type="SAM" id="MobiDB-lite"/>
    </source>
</evidence>
<feature type="compositionally biased region" description="Basic and acidic residues" evidence="1">
    <location>
        <begin position="83"/>
        <end position="96"/>
    </location>
</feature>
<feature type="domain" description="EF-hand" evidence="3">
    <location>
        <begin position="51"/>
        <end position="86"/>
    </location>
</feature>
<feature type="domain" description="EF-hand" evidence="3">
    <location>
        <begin position="137"/>
        <end position="172"/>
    </location>
</feature>
<feature type="compositionally biased region" description="Basic and acidic residues" evidence="1">
    <location>
        <begin position="123"/>
        <end position="136"/>
    </location>
</feature>
<dbReference type="RefSeq" id="WP_353111515.1">
    <property type="nucleotide sequence ID" value="NZ_APND01000003.1"/>
</dbReference>
<keyword evidence="2" id="KW-0732">Signal</keyword>
<sequence length="180" mass="20429">MKYRVLMTAITAGLIGITTAQAKPMHDKGEMFTALDADNNGELSQQELSNMRETMAKMRFDAADTNSDGEIDKDEFMAKAEQRAERMFTHMDKDENGMLDADEAQPPHHGKHHGQHHGKKRHGDHDKSDKSGDREHAKGKRHGKMLERMDSDGNGSVSKAEWDSAMERHQERREEMKDAQ</sequence>
<evidence type="ECO:0000313" key="5">
    <source>
        <dbReference type="Proteomes" id="UP001460888"/>
    </source>
</evidence>